<protein>
    <submittedName>
        <fullName evidence="1">Uncharacterized protein</fullName>
    </submittedName>
</protein>
<organism evidence="1 2">
    <name type="scientific">Cryomyces antarcticus</name>
    <dbReference type="NCBI Taxonomy" id="329879"/>
    <lineage>
        <taxon>Eukaryota</taxon>
        <taxon>Fungi</taxon>
        <taxon>Dikarya</taxon>
        <taxon>Ascomycota</taxon>
        <taxon>Pezizomycotina</taxon>
        <taxon>Dothideomycetes</taxon>
        <taxon>Dothideomycetes incertae sedis</taxon>
        <taxon>Cryomyces</taxon>
    </lineage>
</organism>
<evidence type="ECO:0000313" key="1">
    <source>
        <dbReference type="EMBL" id="KAK5240912.1"/>
    </source>
</evidence>
<name>A0ABR0LT92_9PEZI</name>
<feature type="non-terminal residue" evidence="1">
    <location>
        <position position="129"/>
    </location>
</feature>
<dbReference type="Proteomes" id="UP001357485">
    <property type="component" value="Unassembled WGS sequence"/>
</dbReference>
<comment type="caution">
    <text evidence="1">The sequence shown here is derived from an EMBL/GenBank/DDBJ whole genome shotgun (WGS) entry which is preliminary data.</text>
</comment>
<accession>A0ABR0LT92</accession>
<proteinExistence type="predicted"/>
<keyword evidence="2" id="KW-1185">Reference proteome</keyword>
<sequence>MITTAPYSLNVFAADAVQLLGEKYNTLWLPRPRAAYMVRDRAFQANGFSVEIADVKDNAEQQRHRGVIVSVSAPTLPRPRDSVLSDEKLLQSKIEARTHGLLSIASVWQVFEIRGASQKFAKEAAEVPE</sequence>
<reference evidence="1 2" key="1">
    <citation type="submission" date="2023-08" db="EMBL/GenBank/DDBJ databases">
        <title>Black Yeasts Isolated from many extreme environments.</title>
        <authorList>
            <person name="Coleine C."/>
            <person name="Stajich J.E."/>
            <person name="Selbmann L."/>
        </authorList>
    </citation>
    <scope>NUCLEOTIDE SEQUENCE [LARGE SCALE GENOMIC DNA]</scope>
    <source>
        <strain evidence="1 2">CCFEE 536</strain>
    </source>
</reference>
<dbReference type="EMBL" id="JAVRRA010010950">
    <property type="protein sequence ID" value="KAK5240912.1"/>
    <property type="molecule type" value="Genomic_DNA"/>
</dbReference>
<gene>
    <name evidence="1" type="ORF">LTR16_010008</name>
</gene>
<evidence type="ECO:0000313" key="2">
    <source>
        <dbReference type="Proteomes" id="UP001357485"/>
    </source>
</evidence>